<feature type="compositionally biased region" description="Low complexity" evidence="1">
    <location>
        <begin position="704"/>
        <end position="713"/>
    </location>
</feature>
<feature type="compositionally biased region" description="Low complexity" evidence="1">
    <location>
        <begin position="454"/>
        <end position="470"/>
    </location>
</feature>
<feature type="region of interest" description="Disordered" evidence="1">
    <location>
        <begin position="694"/>
        <end position="713"/>
    </location>
</feature>
<feature type="compositionally biased region" description="Basic residues" evidence="1">
    <location>
        <begin position="564"/>
        <end position="578"/>
    </location>
</feature>
<keyword evidence="4" id="KW-1185">Reference proteome</keyword>
<reference evidence="3" key="1">
    <citation type="submission" date="2022-08" db="EMBL/GenBank/DDBJ databases">
        <authorList>
            <consortium name="DOE Joint Genome Institute"/>
            <person name="Min B."/>
            <person name="Riley R."/>
            <person name="Sierra-Patev S."/>
            <person name="Naranjo-Ortiz M."/>
            <person name="Looney B."/>
            <person name="Konkel Z."/>
            <person name="Slot J.C."/>
            <person name="Sakamoto Y."/>
            <person name="Steenwyk J.L."/>
            <person name="Rokas A."/>
            <person name="Carro J."/>
            <person name="Camarero S."/>
            <person name="Ferreira P."/>
            <person name="Molpeceres G."/>
            <person name="Ruiz-Duenas F.J."/>
            <person name="Serrano A."/>
            <person name="Henrissat B."/>
            <person name="Drula E."/>
            <person name="Hughes K.W."/>
            <person name="Mata J.L."/>
            <person name="Ishikawa N.K."/>
            <person name="Vargas-Isla R."/>
            <person name="Ushijima S."/>
            <person name="Smith C.A."/>
            <person name="Ahrendt S."/>
            <person name="Andreopoulos W."/>
            <person name="He G."/>
            <person name="Labutti K."/>
            <person name="Lipzen A."/>
            <person name="Ng V."/>
            <person name="Sandor L."/>
            <person name="Barry K."/>
            <person name="Martinez A.T."/>
            <person name="Xiao Y."/>
            <person name="Gibbons J.G."/>
            <person name="Terashima K."/>
            <person name="Hibbett D.S."/>
            <person name="Grigoriev I.V."/>
        </authorList>
    </citation>
    <scope>NUCLEOTIDE SEQUENCE</scope>
    <source>
        <strain evidence="3">TFB7829</strain>
    </source>
</reference>
<feature type="compositionally biased region" description="Polar residues" evidence="1">
    <location>
        <begin position="31"/>
        <end position="42"/>
    </location>
</feature>
<feature type="compositionally biased region" description="Polar residues" evidence="1">
    <location>
        <begin position="402"/>
        <end position="416"/>
    </location>
</feature>
<gene>
    <name evidence="2" type="ORF">DFH05DRAFT_1481955</name>
    <name evidence="3" type="ORF">F5890DRAFT_1507828</name>
</gene>
<evidence type="ECO:0000313" key="3">
    <source>
        <dbReference type="EMBL" id="KAJ3985785.1"/>
    </source>
</evidence>
<feature type="compositionally biased region" description="Polar residues" evidence="1">
    <location>
        <begin position="475"/>
        <end position="484"/>
    </location>
</feature>
<feature type="compositionally biased region" description="Basic and acidic residues" evidence="1">
    <location>
        <begin position="325"/>
        <end position="334"/>
    </location>
</feature>
<dbReference type="AlphaFoldDB" id="A0A9W8U0I7"/>
<reference evidence="2" key="2">
    <citation type="submission" date="2022-08" db="EMBL/GenBank/DDBJ databases">
        <authorList>
            <consortium name="DOE Joint Genome Institute"/>
            <person name="Min B."/>
            <person name="Sierra-Patev S."/>
            <person name="Naranjo-Ortiz M."/>
            <person name="Looney B."/>
            <person name="Konkel Z."/>
            <person name="Slot J.C."/>
            <person name="Sakamoto Y."/>
            <person name="Steenwyk J.L."/>
            <person name="Rokas A."/>
            <person name="Carro J."/>
            <person name="Camarero S."/>
            <person name="Ferreira P."/>
            <person name="Molpeceres G."/>
            <person name="Ruiz-duenas F.J."/>
            <person name="Serrano A."/>
            <person name="Henrissat B."/>
            <person name="Drula E."/>
            <person name="Hughes K.W."/>
            <person name="Mata J.L."/>
            <person name="Ishikawa N.K."/>
            <person name="Vargas-Isla R."/>
            <person name="Ushijima S."/>
            <person name="Smith C.A."/>
            <person name="Ahrendt S."/>
            <person name="Andreopoulos W."/>
            <person name="He G."/>
            <person name="LaButti K."/>
            <person name="Lipzen A."/>
            <person name="Ng V."/>
            <person name="Riley R."/>
            <person name="Sandor L."/>
            <person name="Barry K."/>
            <person name="Martinez A.T."/>
            <person name="Xiao Y."/>
            <person name="Gibbons J.G."/>
            <person name="Terashima K."/>
            <person name="Hibbett D.S."/>
            <person name="Grigoriev I.V."/>
        </authorList>
    </citation>
    <scope>NUCLEOTIDE SEQUENCE</scope>
    <source>
        <strain evidence="2">TFB7810</strain>
    </source>
</reference>
<feature type="region of interest" description="Disordered" evidence="1">
    <location>
        <begin position="167"/>
        <end position="197"/>
    </location>
</feature>
<feature type="region of interest" description="Disordered" evidence="1">
    <location>
        <begin position="213"/>
        <end position="280"/>
    </location>
</feature>
<feature type="region of interest" description="Disordered" evidence="1">
    <location>
        <begin position="728"/>
        <end position="796"/>
    </location>
</feature>
<feature type="compositionally biased region" description="Basic and acidic residues" evidence="1">
    <location>
        <begin position="554"/>
        <end position="563"/>
    </location>
</feature>
<evidence type="ECO:0000256" key="1">
    <source>
        <dbReference type="SAM" id="MobiDB-lite"/>
    </source>
</evidence>
<feature type="compositionally biased region" description="Acidic residues" evidence="1">
    <location>
        <begin position="672"/>
        <end position="689"/>
    </location>
</feature>
<feature type="region of interest" description="Disordered" evidence="1">
    <location>
        <begin position="533"/>
        <end position="588"/>
    </location>
</feature>
<feature type="compositionally biased region" description="Polar residues" evidence="1">
    <location>
        <begin position="752"/>
        <end position="762"/>
    </location>
</feature>
<dbReference type="EMBL" id="MU801954">
    <property type="protein sequence ID" value="KAJ3985785.1"/>
    <property type="molecule type" value="Genomic_DNA"/>
</dbReference>
<sequence>MNAASQHGPTYAKAILHMNQATDAYNPIPSPASSDITPPLTQSTSGSNNSRSNYGSISQSPPQPSTPPSRYGNTHQYRRRTATNRPRTRYPADLARSGDGRTPLHRRGTSQKYEPFEDLLREAGYKETRIFTPETERIASGAGNGDGSSGGKSKVAGVVEFLSGFIPGSRTSSLREDSKATNYSPPSSPSPASFRDQNQNINTVQDRELQKQLIDVDVTPRATRTRPSASTQPLPNTTPSAIIYTHNNHSYTSLGQSSSSKRMPPPSLPLSNNKKATYLDHRPSRATAYLRHIASAPDMPGVNLQRSHSTNASNSGTRKTNRSSRTKDSQHDNHNDDDDEDYGFNSVYEGYTRGNGEGEEDTNVPPLPKGWLETVARAILLGPGAASGTALKPPEMAPGSRVVSQPHLNSQPSSYTREISPALRQLRQTRSVISRTGSLADAPAIHHRHRHPLSRTQSARSALSSRSGLSDRTNRTYGNWTTAMPSPLSGIKSASVDTYGLSRLRPTLMTRLDSSSRSNASDGEIRKARVLCRSAPASRATSPNPNVTNPNGRAEQRKLSDQNRKKRSRSKSKSKPHSAKAANALPSLARTIVESEGDGDTWSWLPSPNRHDLQQDLHHRSEFRSGQSSESRYLSGWGWDSNVSSALPSASQANFDIDGIGHLSISVTQTSDEADQSVSEGEDSSENEVDLAKLLRPKPQRQESSNSTNSVSSLRSIRSLRKFLVPVGSGTDDQGIPPVPPLPSRHKGGGSARNTVDLTPPTSAMGKWFLDREDSYADGNDRYGTKSVRGKRGSLPSGWIGTAFEDEV</sequence>
<evidence type="ECO:0000313" key="2">
    <source>
        <dbReference type="EMBL" id="KAJ3747879.1"/>
    </source>
</evidence>
<dbReference type="Proteomes" id="UP001163850">
    <property type="component" value="Unassembled WGS sequence"/>
</dbReference>
<dbReference type="EMBL" id="JANVFU010000003">
    <property type="protein sequence ID" value="KAJ3747879.1"/>
    <property type="molecule type" value="Genomic_DNA"/>
</dbReference>
<feature type="compositionally biased region" description="Basic and acidic residues" evidence="1">
    <location>
        <begin position="769"/>
        <end position="784"/>
    </location>
</feature>
<feature type="compositionally biased region" description="Polar residues" evidence="1">
    <location>
        <begin position="225"/>
        <end position="261"/>
    </location>
</feature>
<feature type="region of interest" description="Disordered" evidence="1">
    <location>
        <begin position="669"/>
        <end position="689"/>
    </location>
</feature>
<feature type="compositionally biased region" description="Polar residues" evidence="1">
    <location>
        <begin position="304"/>
        <end position="318"/>
    </location>
</feature>
<proteinExistence type="predicted"/>
<evidence type="ECO:0000313" key="4">
    <source>
        <dbReference type="Proteomes" id="UP001142393"/>
    </source>
</evidence>
<feature type="region of interest" description="Disordered" evidence="1">
    <location>
        <begin position="298"/>
        <end position="368"/>
    </location>
</feature>
<accession>A0AA38Q1W4</accession>
<feature type="compositionally biased region" description="Low complexity" evidence="1">
    <location>
        <begin position="43"/>
        <end position="60"/>
    </location>
</feature>
<name>A0A9W8U0I7_9AGAR</name>
<protein>
    <submittedName>
        <fullName evidence="2">Uncharacterized protein</fullName>
    </submittedName>
</protein>
<accession>A0A9W8U0I7</accession>
<feature type="region of interest" description="Disordered" evidence="1">
    <location>
        <begin position="439"/>
        <end position="492"/>
    </location>
</feature>
<dbReference type="Proteomes" id="UP001142393">
    <property type="component" value="Unassembled WGS sequence"/>
</dbReference>
<feature type="region of interest" description="Disordered" evidence="1">
    <location>
        <begin position="22"/>
        <end position="113"/>
    </location>
</feature>
<organism evidence="2 4">
    <name type="scientific">Lentinula detonsa</name>
    <dbReference type="NCBI Taxonomy" id="2804962"/>
    <lineage>
        <taxon>Eukaryota</taxon>
        <taxon>Fungi</taxon>
        <taxon>Dikarya</taxon>
        <taxon>Basidiomycota</taxon>
        <taxon>Agaricomycotina</taxon>
        <taxon>Agaricomycetes</taxon>
        <taxon>Agaricomycetidae</taxon>
        <taxon>Agaricales</taxon>
        <taxon>Marasmiineae</taxon>
        <taxon>Omphalotaceae</taxon>
        <taxon>Lentinula</taxon>
    </lineage>
</organism>
<reference evidence="2 4" key="3">
    <citation type="journal article" date="2023" name="Proc. Natl. Acad. Sci. U.S.A.">
        <title>A global phylogenomic analysis of the shiitake genus Lentinula.</title>
        <authorList>
            <person name="Sierra-Patev S."/>
            <person name="Min B."/>
            <person name="Naranjo-Ortiz M."/>
            <person name="Looney B."/>
            <person name="Konkel Z."/>
            <person name="Slot J.C."/>
            <person name="Sakamoto Y."/>
            <person name="Steenwyk J.L."/>
            <person name="Rokas A."/>
            <person name="Carro J."/>
            <person name="Camarero S."/>
            <person name="Ferreira P."/>
            <person name="Molpeceres G."/>
            <person name="Ruiz-Duenas F.J."/>
            <person name="Serrano A."/>
            <person name="Henrissat B."/>
            <person name="Drula E."/>
            <person name="Hughes K.W."/>
            <person name="Mata J.L."/>
            <person name="Ishikawa N.K."/>
            <person name="Vargas-Isla R."/>
            <person name="Ushijima S."/>
            <person name="Smith C.A."/>
            <person name="Donoghue J."/>
            <person name="Ahrendt S."/>
            <person name="Andreopoulos W."/>
            <person name="He G."/>
            <person name="LaButti K."/>
            <person name="Lipzen A."/>
            <person name="Ng V."/>
            <person name="Riley R."/>
            <person name="Sandor L."/>
            <person name="Barry K."/>
            <person name="Martinez A.T."/>
            <person name="Xiao Y."/>
            <person name="Gibbons J.G."/>
            <person name="Terashima K."/>
            <person name="Grigoriev I.V."/>
            <person name="Hibbett D."/>
        </authorList>
    </citation>
    <scope>NUCLEOTIDE SEQUENCE [LARGE SCALE GENOMIC DNA]</scope>
    <source>
        <strain evidence="2 4">TFB7810</strain>
    </source>
</reference>
<feature type="region of interest" description="Disordered" evidence="1">
    <location>
        <begin position="389"/>
        <end position="416"/>
    </location>
</feature>
<feature type="compositionally biased region" description="Basic residues" evidence="1">
    <location>
        <begin position="76"/>
        <end position="88"/>
    </location>
</feature>
<feature type="compositionally biased region" description="Polar residues" evidence="1">
    <location>
        <begin position="539"/>
        <end position="551"/>
    </location>
</feature>
<comment type="caution">
    <text evidence="2">The sequence shown here is derived from an EMBL/GenBank/DDBJ whole genome shotgun (WGS) entry which is preliminary data.</text>
</comment>